<dbReference type="OrthoDB" id="7443691at2759"/>
<feature type="signal peptide" evidence="2">
    <location>
        <begin position="1"/>
        <end position="23"/>
    </location>
</feature>
<protein>
    <submittedName>
        <fullName evidence="3">Uncharacterized protein</fullName>
    </submittedName>
</protein>
<evidence type="ECO:0000256" key="2">
    <source>
        <dbReference type="SAM" id="SignalP"/>
    </source>
</evidence>
<name>A0A9Q0RUU9_9DIPT</name>
<gene>
    <name evidence="3" type="ORF">Bhyg_16623</name>
</gene>
<feature type="region of interest" description="Disordered" evidence="1">
    <location>
        <begin position="173"/>
        <end position="305"/>
    </location>
</feature>
<dbReference type="AlphaFoldDB" id="A0A9Q0RUU9"/>
<sequence>MFEMKIFIVLLVLIATAIQLTQSTTLRRKPKIYNALITTDQNLTPSRAYPIIQPHLHETYAYPSYSYRSYSPLGLYNNGFQYGSAASATTSYSGFHGYPRLNTGLEARNFYPRDEIHTTIPPISNDFGLPPSLVPINSFVFGNLAPYPYHSYPIVYDQFGGYGGLLPPYPFYPPGFDTQNPDKAKGDGTGKDDNERNAGDDPKDGEPSGGNNGGSSGGSSGGNGGSSGRGGGSSGSSGRGGDGNGGSSGGGSASGGSGRGGGNGNSGSSGGGSGGSSGNGGSSGSDPSIPDINPLPPVRVKALNE</sequence>
<keyword evidence="4" id="KW-1185">Reference proteome</keyword>
<dbReference type="EMBL" id="WJQU01002600">
    <property type="protein sequence ID" value="KAJ6632685.1"/>
    <property type="molecule type" value="Genomic_DNA"/>
</dbReference>
<proteinExistence type="predicted"/>
<reference evidence="3" key="1">
    <citation type="submission" date="2022-07" db="EMBL/GenBank/DDBJ databases">
        <authorList>
            <person name="Trinca V."/>
            <person name="Uliana J.V.C."/>
            <person name="Torres T.T."/>
            <person name="Ward R.J."/>
            <person name="Monesi N."/>
        </authorList>
    </citation>
    <scope>NUCLEOTIDE SEQUENCE</scope>
    <source>
        <strain evidence="3">HSMRA1968</strain>
        <tissue evidence="3">Whole embryos</tissue>
    </source>
</reference>
<evidence type="ECO:0000313" key="4">
    <source>
        <dbReference type="Proteomes" id="UP001151699"/>
    </source>
</evidence>
<organism evidence="3 4">
    <name type="scientific">Pseudolycoriella hygida</name>
    <dbReference type="NCBI Taxonomy" id="35572"/>
    <lineage>
        <taxon>Eukaryota</taxon>
        <taxon>Metazoa</taxon>
        <taxon>Ecdysozoa</taxon>
        <taxon>Arthropoda</taxon>
        <taxon>Hexapoda</taxon>
        <taxon>Insecta</taxon>
        <taxon>Pterygota</taxon>
        <taxon>Neoptera</taxon>
        <taxon>Endopterygota</taxon>
        <taxon>Diptera</taxon>
        <taxon>Nematocera</taxon>
        <taxon>Sciaroidea</taxon>
        <taxon>Sciaridae</taxon>
        <taxon>Pseudolycoriella</taxon>
    </lineage>
</organism>
<accession>A0A9Q0RUU9</accession>
<feature type="chain" id="PRO_5040106350" evidence="2">
    <location>
        <begin position="24"/>
        <end position="305"/>
    </location>
</feature>
<evidence type="ECO:0000313" key="3">
    <source>
        <dbReference type="EMBL" id="KAJ6632685.1"/>
    </source>
</evidence>
<evidence type="ECO:0000256" key="1">
    <source>
        <dbReference type="SAM" id="MobiDB-lite"/>
    </source>
</evidence>
<feature type="compositionally biased region" description="Basic and acidic residues" evidence="1">
    <location>
        <begin position="180"/>
        <end position="206"/>
    </location>
</feature>
<keyword evidence="2" id="KW-0732">Signal</keyword>
<dbReference type="Proteomes" id="UP001151699">
    <property type="component" value="Unassembled WGS sequence"/>
</dbReference>
<comment type="caution">
    <text evidence="3">The sequence shown here is derived from an EMBL/GenBank/DDBJ whole genome shotgun (WGS) entry which is preliminary data.</text>
</comment>
<feature type="compositionally biased region" description="Gly residues" evidence="1">
    <location>
        <begin position="207"/>
        <end position="283"/>
    </location>
</feature>